<protein>
    <submittedName>
        <fullName evidence="2">Methyltransferase family protein</fullName>
    </submittedName>
</protein>
<gene>
    <name evidence="2" type="ORF">ATK78_3109</name>
</gene>
<proteinExistence type="predicted"/>
<dbReference type="GO" id="GO:0032259">
    <property type="term" value="P:methylation"/>
    <property type="evidence" value="ECO:0007669"/>
    <property type="project" value="UniProtKB-KW"/>
</dbReference>
<dbReference type="Pfam" id="PF08241">
    <property type="entry name" value="Methyltransf_11"/>
    <property type="match status" value="1"/>
</dbReference>
<organism evidence="2 3">
    <name type="scientific">Pedobacter metabolipauper</name>
    <dbReference type="NCBI Taxonomy" id="425513"/>
    <lineage>
        <taxon>Bacteria</taxon>
        <taxon>Pseudomonadati</taxon>
        <taxon>Bacteroidota</taxon>
        <taxon>Sphingobacteriia</taxon>
        <taxon>Sphingobacteriales</taxon>
        <taxon>Sphingobacteriaceae</taxon>
        <taxon>Pedobacter</taxon>
    </lineage>
</organism>
<dbReference type="Proteomes" id="UP000295620">
    <property type="component" value="Unassembled WGS sequence"/>
</dbReference>
<keyword evidence="2" id="KW-0489">Methyltransferase</keyword>
<dbReference type="InterPro" id="IPR029063">
    <property type="entry name" value="SAM-dependent_MTases_sf"/>
</dbReference>
<accession>A0A4R6SUF8</accession>
<name>A0A4R6SUF8_9SPHI</name>
<dbReference type="CDD" id="cd02440">
    <property type="entry name" value="AdoMet_MTases"/>
    <property type="match status" value="1"/>
</dbReference>
<keyword evidence="3" id="KW-1185">Reference proteome</keyword>
<keyword evidence="2" id="KW-0808">Transferase</keyword>
<feature type="domain" description="Methyltransferase type 11" evidence="1">
    <location>
        <begin position="46"/>
        <end position="140"/>
    </location>
</feature>
<sequence length="212" mass="24020">MDMNLNTKQAYNLWAAQYDTNANKTRDLEGMALKLSLASISFNNVLEIGCGTGKNTEWLIEKAVQITAVDLSDQMLARAKDKIGSNKVQFKQADITGRWKFRDGLYDLVTFSLILEHIENLDYVFNQASRSLSPGGYVYIGELHPFKQYNGTKARFDTDEGSQIVDCFNHNVSDFIHAGKKHGLSLVNLDEYFDDNDRSQIPRILTILLKKT</sequence>
<dbReference type="GO" id="GO:0008757">
    <property type="term" value="F:S-adenosylmethionine-dependent methyltransferase activity"/>
    <property type="evidence" value="ECO:0007669"/>
    <property type="project" value="InterPro"/>
</dbReference>
<reference evidence="2 3" key="1">
    <citation type="submission" date="2019-03" db="EMBL/GenBank/DDBJ databases">
        <title>Genomic Encyclopedia of Archaeal and Bacterial Type Strains, Phase II (KMG-II): from individual species to whole genera.</title>
        <authorList>
            <person name="Goeker M."/>
        </authorList>
    </citation>
    <scope>NUCLEOTIDE SEQUENCE [LARGE SCALE GENOMIC DNA]</scope>
    <source>
        <strain evidence="2 3">DSM 19035</strain>
    </source>
</reference>
<dbReference type="SUPFAM" id="SSF53335">
    <property type="entry name" value="S-adenosyl-L-methionine-dependent methyltransferases"/>
    <property type="match status" value="1"/>
</dbReference>
<evidence type="ECO:0000259" key="1">
    <source>
        <dbReference type="Pfam" id="PF08241"/>
    </source>
</evidence>
<dbReference type="PANTHER" id="PTHR43861:SF1">
    <property type="entry name" value="TRANS-ACONITATE 2-METHYLTRANSFERASE"/>
    <property type="match status" value="1"/>
</dbReference>
<dbReference type="InterPro" id="IPR013216">
    <property type="entry name" value="Methyltransf_11"/>
</dbReference>
<comment type="caution">
    <text evidence="2">The sequence shown here is derived from an EMBL/GenBank/DDBJ whole genome shotgun (WGS) entry which is preliminary data.</text>
</comment>
<dbReference type="Gene3D" id="3.40.50.150">
    <property type="entry name" value="Vaccinia Virus protein VP39"/>
    <property type="match status" value="1"/>
</dbReference>
<dbReference type="AlphaFoldDB" id="A0A4R6SUF8"/>
<evidence type="ECO:0000313" key="2">
    <source>
        <dbReference type="EMBL" id="TDQ08593.1"/>
    </source>
</evidence>
<evidence type="ECO:0000313" key="3">
    <source>
        <dbReference type="Proteomes" id="UP000295620"/>
    </source>
</evidence>
<dbReference type="EMBL" id="SNYC01000005">
    <property type="protein sequence ID" value="TDQ08593.1"/>
    <property type="molecule type" value="Genomic_DNA"/>
</dbReference>
<dbReference type="PANTHER" id="PTHR43861">
    <property type="entry name" value="TRANS-ACONITATE 2-METHYLTRANSFERASE-RELATED"/>
    <property type="match status" value="1"/>
</dbReference>